<evidence type="ECO:0000313" key="1">
    <source>
        <dbReference type="EMBL" id="EGR33527.1"/>
    </source>
</evidence>
<reference evidence="1 2" key="1">
    <citation type="submission" date="2011-07" db="EMBL/GenBank/DDBJ databases">
        <authorList>
            <person name="Coyne R."/>
            <person name="Brami D."/>
            <person name="Johnson J."/>
            <person name="Hostetler J."/>
            <person name="Hannick L."/>
            <person name="Clark T."/>
            <person name="Cassidy-Hanley D."/>
            <person name="Inman J."/>
        </authorList>
    </citation>
    <scope>NUCLEOTIDE SEQUENCE [LARGE SCALE GENOMIC DNA]</scope>
    <source>
        <strain evidence="1 2">G5</strain>
    </source>
</reference>
<protein>
    <submittedName>
        <fullName evidence="1">Uncharacterized protein</fullName>
    </submittedName>
</protein>
<organism evidence="1 2">
    <name type="scientific">Ichthyophthirius multifiliis</name>
    <name type="common">White spot disease agent</name>
    <name type="synonym">Ich</name>
    <dbReference type="NCBI Taxonomy" id="5932"/>
    <lineage>
        <taxon>Eukaryota</taxon>
        <taxon>Sar</taxon>
        <taxon>Alveolata</taxon>
        <taxon>Ciliophora</taxon>
        <taxon>Intramacronucleata</taxon>
        <taxon>Oligohymenophorea</taxon>
        <taxon>Hymenostomatida</taxon>
        <taxon>Ophryoglenina</taxon>
        <taxon>Ichthyophthirius</taxon>
    </lineage>
</organism>
<gene>
    <name evidence="1" type="ORF">IMG5_050340</name>
</gene>
<dbReference type="InParanoid" id="G0QMM8"/>
<proteinExistence type="predicted"/>
<dbReference type="GeneID" id="14909709"/>
<keyword evidence="2" id="KW-1185">Reference proteome</keyword>
<dbReference type="RefSeq" id="XP_004037513.1">
    <property type="nucleotide sequence ID" value="XM_004037465.1"/>
</dbReference>
<dbReference type="Proteomes" id="UP000008983">
    <property type="component" value="Unassembled WGS sequence"/>
</dbReference>
<dbReference type="AlphaFoldDB" id="G0QMM8"/>
<feature type="non-terminal residue" evidence="1">
    <location>
        <position position="1"/>
    </location>
</feature>
<name>G0QMM8_ICHMU</name>
<accession>G0QMM8</accession>
<sequence>FEQSFTQIIQKSLQNNILQINLQFIKQCSVNMIHIIIQQLLIVGKIKIFAQLIQINQKE</sequence>
<feature type="non-terminal residue" evidence="1">
    <location>
        <position position="59"/>
    </location>
</feature>
<dbReference type="EMBL" id="GL983430">
    <property type="protein sequence ID" value="EGR33527.1"/>
    <property type="molecule type" value="Genomic_DNA"/>
</dbReference>
<evidence type="ECO:0000313" key="2">
    <source>
        <dbReference type="Proteomes" id="UP000008983"/>
    </source>
</evidence>